<dbReference type="CDD" id="cd00564">
    <property type="entry name" value="TMP_TenI"/>
    <property type="match status" value="1"/>
</dbReference>
<dbReference type="InterPro" id="IPR036206">
    <property type="entry name" value="ThiamineP_synth_sf"/>
</dbReference>
<dbReference type="InterPro" id="IPR013785">
    <property type="entry name" value="Aldolase_TIM"/>
</dbReference>
<evidence type="ECO:0000313" key="2">
    <source>
        <dbReference type="EMBL" id="ADU66023.1"/>
    </source>
</evidence>
<dbReference type="KEGG" id="din:Selin_1288"/>
<sequence>MSLAIYVITDSRSFETSDAFVDHYRAIACDHRVTGVLLREPDMASDAYLRLVHRLADCGKLIVHSRNITTPQHAHELYEQHLCTAIHCAERDMDFLGAMKLPCSVSCHHPEQAQALLRAYEHLRFVTLSPIFPTPKPYSVTPLGISALMDVDVSLRSRVVALGGINQQTLSLLQRVEGLGGWAAIGCFLRDSHNILATPFCDNP</sequence>
<dbReference type="RefSeq" id="WP_013505904.1">
    <property type="nucleotide sequence ID" value="NC_014836.1"/>
</dbReference>
<feature type="domain" description="Thiamine phosphate synthase/TenI" evidence="1">
    <location>
        <begin position="5"/>
        <end position="184"/>
    </location>
</feature>
<keyword evidence="3" id="KW-1185">Reference proteome</keyword>
<organism evidence="2 3">
    <name type="scientific">Desulfurispirillum indicum (strain ATCC BAA-1389 / DSM 22839 / S5)</name>
    <dbReference type="NCBI Taxonomy" id="653733"/>
    <lineage>
        <taxon>Bacteria</taxon>
        <taxon>Pseudomonadati</taxon>
        <taxon>Chrysiogenota</taxon>
        <taxon>Chrysiogenia</taxon>
        <taxon>Chrysiogenales</taxon>
        <taxon>Chrysiogenaceae</taxon>
        <taxon>Desulfurispirillum</taxon>
    </lineage>
</organism>
<dbReference type="Proteomes" id="UP000002572">
    <property type="component" value="Chromosome"/>
</dbReference>
<proteinExistence type="predicted"/>
<protein>
    <submittedName>
        <fullName evidence="2">Thiamine monophosphate synthase</fullName>
    </submittedName>
</protein>
<dbReference type="OrthoDB" id="5347413at2"/>
<dbReference type="HOGENOM" id="CLU_1341461_0_0_0"/>
<reference evidence="2 3" key="1">
    <citation type="submission" date="2010-12" db="EMBL/GenBank/DDBJ databases">
        <title>Complete sequence of Desulfurispirillum indicum S5.</title>
        <authorList>
            <consortium name="US DOE Joint Genome Institute"/>
            <person name="Lucas S."/>
            <person name="Copeland A."/>
            <person name="Lapidus A."/>
            <person name="Cheng J.-F."/>
            <person name="Goodwin L."/>
            <person name="Pitluck S."/>
            <person name="Chertkov O."/>
            <person name="Held B."/>
            <person name="Detter J.C."/>
            <person name="Han C."/>
            <person name="Tapia R."/>
            <person name="Land M."/>
            <person name="Hauser L."/>
            <person name="Kyrpides N."/>
            <person name="Ivanova N."/>
            <person name="Mikhailova N."/>
            <person name="Haggblom M."/>
            <person name="Rauschenbach I."/>
            <person name="Bini E."/>
            <person name="Woyke T."/>
        </authorList>
    </citation>
    <scope>NUCLEOTIDE SEQUENCE [LARGE SCALE GENOMIC DNA]</scope>
    <source>
        <strain evidence="3">ATCC BAA-1389 / DSM 22839 / S5</strain>
    </source>
</reference>
<dbReference type="AlphaFoldDB" id="E6W5J2"/>
<gene>
    <name evidence="2" type="ordered locus">Selin_1288</name>
</gene>
<name>E6W5J2_DESIS</name>
<dbReference type="GO" id="GO:0009228">
    <property type="term" value="P:thiamine biosynthetic process"/>
    <property type="evidence" value="ECO:0007669"/>
    <property type="project" value="UniProtKB-KW"/>
</dbReference>
<dbReference type="Pfam" id="PF02581">
    <property type="entry name" value="TMP-TENI"/>
    <property type="match status" value="1"/>
</dbReference>
<dbReference type="InParanoid" id="E6W5J2"/>
<dbReference type="SUPFAM" id="SSF51391">
    <property type="entry name" value="Thiamin phosphate synthase"/>
    <property type="match status" value="1"/>
</dbReference>
<evidence type="ECO:0000313" key="3">
    <source>
        <dbReference type="Proteomes" id="UP000002572"/>
    </source>
</evidence>
<dbReference type="EMBL" id="CP002432">
    <property type="protein sequence ID" value="ADU66023.1"/>
    <property type="molecule type" value="Genomic_DNA"/>
</dbReference>
<accession>E6W5J2</accession>
<evidence type="ECO:0000259" key="1">
    <source>
        <dbReference type="Pfam" id="PF02581"/>
    </source>
</evidence>
<dbReference type="InterPro" id="IPR022998">
    <property type="entry name" value="ThiamineP_synth_TenI"/>
</dbReference>
<dbReference type="Gene3D" id="3.20.20.70">
    <property type="entry name" value="Aldolase class I"/>
    <property type="match status" value="1"/>
</dbReference>
<dbReference type="STRING" id="653733.Selin_1288"/>
<dbReference type="eggNOG" id="COG0352">
    <property type="taxonomic scope" value="Bacteria"/>
</dbReference>